<evidence type="ECO:0000256" key="3">
    <source>
        <dbReference type="ARBA" id="ARBA00023295"/>
    </source>
</evidence>
<dbReference type="InterPro" id="IPR006102">
    <property type="entry name" value="Ig-like_GH2"/>
</dbReference>
<evidence type="ECO:0000313" key="7">
    <source>
        <dbReference type="EMBL" id="KAA6301916.1"/>
    </source>
</evidence>
<dbReference type="InterPro" id="IPR008979">
    <property type="entry name" value="Galactose-bd-like_sf"/>
</dbReference>
<dbReference type="EMBL" id="SNRX01000012">
    <property type="protein sequence ID" value="KAA6301916.1"/>
    <property type="molecule type" value="Genomic_DNA"/>
</dbReference>
<dbReference type="EC" id="3.2.1.31" evidence="7"/>
<dbReference type="PANTHER" id="PTHR42732">
    <property type="entry name" value="BETA-GALACTOSIDASE"/>
    <property type="match status" value="1"/>
</dbReference>
<proteinExistence type="inferred from homology"/>
<dbReference type="InterPro" id="IPR006104">
    <property type="entry name" value="Glyco_hydro_2_N"/>
</dbReference>
<dbReference type="Gene3D" id="2.60.120.260">
    <property type="entry name" value="Galactose-binding domain-like"/>
    <property type="match status" value="1"/>
</dbReference>
<evidence type="ECO:0000259" key="4">
    <source>
        <dbReference type="Pfam" id="PF00703"/>
    </source>
</evidence>
<dbReference type="Pfam" id="PF00703">
    <property type="entry name" value="Glyco_hydro_2"/>
    <property type="match status" value="1"/>
</dbReference>
<evidence type="ECO:0000256" key="1">
    <source>
        <dbReference type="ARBA" id="ARBA00007401"/>
    </source>
</evidence>
<dbReference type="SUPFAM" id="SSF49785">
    <property type="entry name" value="Galactose-binding domain-like"/>
    <property type="match status" value="1"/>
</dbReference>
<dbReference type="SUPFAM" id="SSF49303">
    <property type="entry name" value="beta-Galactosidase/glucuronidase domain"/>
    <property type="match status" value="1"/>
</dbReference>
<reference evidence="7 8" key="1">
    <citation type="submission" date="2019-03" db="EMBL/GenBank/DDBJ databases">
        <title>Single cell metagenomics reveals metabolic interactions within the superorganism composed of flagellate Streblomastix strix and complex community of Bacteroidetes bacteria on its surface.</title>
        <authorList>
            <person name="Treitli S.C."/>
            <person name="Kolisko M."/>
            <person name="Husnik F."/>
            <person name="Keeling P."/>
            <person name="Hampl V."/>
        </authorList>
    </citation>
    <scope>NUCLEOTIDE SEQUENCE [LARGE SCALE GENOMIC DNA]</scope>
    <source>
        <strain evidence="7">St1</strain>
    </source>
</reference>
<evidence type="ECO:0000256" key="2">
    <source>
        <dbReference type="ARBA" id="ARBA00022801"/>
    </source>
</evidence>
<dbReference type="InterPro" id="IPR017853">
    <property type="entry name" value="GH"/>
</dbReference>
<dbReference type="InterPro" id="IPR006103">
    <property type="entry name" value="Glyco_hydro_2_cat"/>
</dbReference>
<feature type="domain" description="Glycoside hydrolase family 2 catalytic" evidence="5">
    <location>
        <begin position="425"/>
        <end position="574"/>
    </location>
</feature>
<feature type="domain" description="Glycoside hydrolase family 2 immunoglobulin-like beta-sandwich" evidence="4">
    <location>
        <begin position="261"/>
        <end position="384"/>
    </location>
</feature>
<organism evidence="7 8">
    <name type="scientific">Candidatus Ordinivivax streblomastigis</name>
    <dbReference type="NCBI Taxonomy" id="2540710"/>
    <lineage>
        <taxon>Bacteria</taxon>
        <taxon>Pseudomonadati</taxon>
        <taxon>Bacteroidota</taxon>
        <taxon>Bacteroidia</taxon>
        <taxon>Bacteroidales</taxon>
        <taxon>Candidatus Ordinivivax</taxon>
    </lineage>
</organism>
<name>A0A5M8P0P0_9BACT</name>
<feature type="domain" description="Glycosyl hydrolases family 2 sugar binding" evidence="6">
    <location>
        <begin position="76"/>
        <end position="258"/>
    </location>
</feature>
<dbReference type="SUPFAM" id="SSF51445">
    <property type="entry name" value="(Trans)glycosidases"/>
    <property type="match status" value="1"/>
</dbReference>
<comment type="caution">
    <text evidence="7">The sequence shown here is derived from an EMBL/GenBank/DDBJ whole genome shotgun (WGS) entry which is preliminary data.</text>
</comment>
<evidence type="ECO:0000313" key="8">
    <source>
        <dbReference type="Proteomes" id="UP000324575"/>
    </source>
</evidence>
<keyword evidence="3 7" id="KW-0326">Glycosidase</keyword>
<dbReference type="Gene3D" id="2.60.40.10">
    <property type="entry name" value="Immunoglobulins"/>
    <property type="match status" value="1"/>
</dbReference>
<comment type="similarity">
    <text evidence="1">Belongs to the glycosyl hydrolase 2 family.</text>
</comment>
<evidence type="ECO:0000259" key="5">
    <source>
        <dbReference type="Pfam" id="PF02836"/>
    </source>
</evidence>
<dbReference type="InterPro" id="IPR013783">
    <property type="entry name" value="Ig-like_fold"/>
</dbReference>
<dbReference type="Proteomes" id="UP000324575">
    <property type="component" value="Unassembled WGS sequence"/>
</dbReference>
<dbReference type="Pfam" id="PF02836">
    <property type="entry name" value="Glyco_hydro_2_C"/>
    <property type="match status" value="1"/>
</dbReference>
<dbReference type="Pfam" id="PF02837">
    <property type="entry name" value="Glyco_hydro_2_N"/>
    <property type="match status" value="1"/>
</dbReference>
<dbReference type="GO" id="GO:0005975">
    <property type="term" value="P:carbohydrate metabolic process"/>
    <property type="evidence" value="ECO:0007669"/>
    <property type="project" value="InterPro"/>
</dbReference>
<dbReference type="GO" id="GO:0004566">
    <property type="term" value="F:beta-glucuronidase activity"/>
    <property type="evidence" value="ECO:0007669"/>
    <property type="project" value="UniProtKB-EC"/>
</dbReference>
<dbReference type="InterPro" id="IPR051913">
    <property type="entry name" value="GH2_Domain-Containing"/>
</dbReference>
<dbReference type="AlphaFoldDB" id="A0A5M8P0P0"/>
<dbReference type="InterPro" id="IPR036156">
    <property type="entry name" value="Beta-gal/glucu_dom_sf"/>
</dbReference>
<accession>A0A5M8P0P0</accession>
<dbReference type="PANTHER" id="PTHR42732:SF1">
    <property type="entry name" value="BETA-MANNOSIDASE"/>
    <property type="match status" value="1"/>
</dbReference>
<sequence length="1064" mass="120445">MTGLEFLPIKGSRRDVACHVSSLVKYEKLLFVIILLLLPLNHSFAQDGKLTYTHTFAPQEGFVNKIEKQFRQEICLNGLWEFQGMSLPEGYQADKGVAPELPKPQDGAWDKVKIKIPSPWNINAFATYNLEGPDHRNYPSYPKAWEGVKMAWMKKMVQIPSDWNNQRIRLHFEAVAGFAEVYVKGQKVAENFDIFLPFEADITDIVHAGEPVEIRVGVRNYSLFDDKSTVGRRIIPAGSMWGNLIAGIWQDVYLLAVPKINIETVFIKPLVSKNRLELDITLANHSDKKETITLSGDVKEWINQAGTDVNSAPVPAWELGGKALEIKAVKIALQANETITTTLQIPVENALKLWSPEHPNLYGLTLNVAAKNKIDTKYERFGWREWSIQGAKHCLNGQPYELKGDSWHFMGVPQLTRRYAWAWFTAIKAANGNAVRPHAQIYPRFYLDMADEMGICVLAETANWASDGGPKLDSPIFWENSKEHLKRMVLRDRNHASVFGWSISNENRPVILYVFKKPELMPFQEQAWKDWREIVATNDPTRPWISADGEDDGEGILPVTMGHYGDTGSMKQWVSIGKPWGVGEHSMAYYGTPQQVSKYNGERAYESQTGRMEGLANEVYHLIANQRELGASYVSVFNLAWYSLKPLPLGKKDLTTVPSLENDGIFFSEYKEGLPGIQPERIGPYSSTFNPGYDPNLPLYETWPMFDAIRSANANPVPAWSKWAEVKKETLPENKLPPAKYTEVLFIGDDNFEVKKLFVNQGIEFSTKSKSPQTALFILDGKQALSEKDKEMLNRQVSQGADCWIWGITPATLSSLNGLLLKTLNLEERKASSYLPVNKSWTQGMKNSDFYFCEIQQEDASEQGLSGDFVREGEVLLRACDTDWRRWNGRPEEIKTASVIRSERETKGANPVLVSFQQGNTTWFVSTLTHFALSDKGSRTLTQLLKNAGIPINASKALVGEISLNENGFMSKSLKDFWVWSPRPLDDLLIEPDMPKLNLKVNNNESGFLLNNQLRSEWTELPLKQGWNHLVIKSGDNPTVQFQCMNKQDFLSQLKISVYNPDAR</sequence>
<keyword evidence="2 7" id="KW-0378">Hydrolase</keyword>
<evidence type="ECO:0000259" key="6">
    <source>
        <dbReference type="Pfam" id="PF02837"/>
    </source>
</evidence>
<protein>
    <submittedName>
        <fullName evidence="7">Beta-glucuronidase</fullName>
        <ecNumber evidence="7">3.2.1.31</ecNumber>
    </submittedName>
</protein>
<gene>
    <name evidence="7" type="ORF">EZS26_001919</name>
</gene>
<dbReference type="Gene3D" id="3.20.20.80">
    <property type="entry name" value="Glycosidases"/>
    <property type="match status" value="1"/>
</dbReference>